<dbReference type="WBParaSite" id="MhA1_Contig288.frz3.gene16">
    <property type="protein sequence ID" value="MhA1_Contig288.frz3.gene16"/>
    <property type="gene ID" value="MhA1_Contig288.frz3.gene16"/>
</dbReference>
<accession>A0A1I8BLM0</accession>
<protein>
    <submittedName>
        <fullName evidence="2">Uncharacterized protein</fullName>
    </submittedName>
</protein>
<sequence>MQENNKNSDSGRNKINEAIERDNEIENVHTTTKILDKLINSIKTNISTIFFTQPTNEQSEKIKEIIM</sequence>
<name>A0A1I8BLM0_MELHA</name>
<reference evidence="2" key="1">
    <citation type="submission" date="2016-11" db="UniProtKB">
        <authorList>
            <consortium name="WormBaseParasite"/>
        </authorList>
    </citation>
    <scope>IDENTIFICATION</scope>
</reference>
<proteinExistence type="predicted"/>
<dbReference type="AlphaFoldDB" id="A0A1I8BLM0"/>
<organism evidence="1 2">
    <name type="scientific">Meloidogyne hapla</name>
    <name type="common">Root-knot nematode worm</name>
    <dbReference type="NCBI Taxonomy" id="6305"/>
    <lineage>
        <taxon>Eukaryota</taxon>
        <taxon>Metazoa</taxon>
        <taxon>Ecdysozoa</taxon>
        <taxon>Nematoda</taxon>
        <taxon>Chromadorea</taxon>
        <taxon>Rhabditida</taxon>
        <taxon>Tylenchina</taxon>
        <taxon>Tylenchomorpha</taxon>
        <taxon>Tylenchoidea</taxon>
        <taxon>Meloidogynidae</taxon>
        <taxon>Meloidogyninae</taxon>
        <taxon>Meloidogyne</taxon>
    </lineage>
</organism>
<keyword evidence="1" id="KW-1185">Reference proteome</keyword>
<evidence type="ECO:0000313" key="2">
    <source>
        <dbReference type="WBParaSite" id="MhA1_Contig288.frz3.gene16"/>
    </source>
</evidence>
<dbReference type="Proteomes" id="UP000095281">
    <property type="component" value="Unplaced"/>
</dbReference>
<evidence type="ECO:0000313" key="1">
    <source>
        <dbReference type="Proteomes" id="UP000095281"/>
    </source>
</evidence>